<organism evidence="1 2">
    <name type="scientific">Thomasclavelia cocleata</name>
    <dbReference type="NCBI Taxonomy" id="69824"/>
    <lineage>
        <taxon>Bacteria</taxon>
        <taxon>Bacillati</taxon>
        <taxon>Bacillota</taxon>
        <taxon>Erysipelotrichia</taxon>
        <taxon>Erysipelotrichales</taxon>
        <taxon>Coprobacillaceae</taxon>
        <taxon>Thomasclavelia</taxon>
    </lineage>
</organism>
<evidence type="ECO:0000313" key="1">
    <source>
        <dbReference type="EMBL" id="GFI41467.1"/>
    </source>
</evidence>
<evidence type="ECO:0008006" key="3">
    <source>
        <dbReference type="Google" id="ProtNLM"/>
    </source>
</evidence>
<evidence type="ECO:0000313" key="2">
    <source>
        <dbReference type="Proteomes" id="UP000490821"/>
    </source>
</evidence>
<comment type="caution">
    <text evidence="1">The sequence shown here is derived from an EMBL/GenBank/DDBJ whole genome shotgun (WGS) entry which is preliminary data.</text>
</comment>
<accession>A0A829ZBT5</accession>
<gene>
    <name evidence="1" type="ORF">IMSAGC017_01511</name>
</gene>
<sequence length="198" mass="23394">MILDYPKVYEKNKCVGHGGNQEWFLDSWAKKAGCASVSATDIFIYYTKKEHKINKDVYLNHMIEMYKLMKPQERGFPYVYLYTRRLSKLLNNCKYIIFRRPSVEVASNIIKESINNNEPLGLLILTHRRHEMHDDLWHWVTIVGYEEGKKGIDIIFLDCGEIKRISAGIVFENNCFNVVKMVRFFTSKTWNLIDEKKT</sequence>
<dbReference type="AlphaFoldDB" id="A0A829ZBT5"/>
<dbReference type="Proteomes" id="UP000490821">
    <property type="component" value="Unassembled WGS sequence"/>
</dbReference>
<dbReference type="RefSeq" id="WP_172472745.1">
    <property type="nucleotide sequence ID" value="NZ_BLMI01000181.1"/>
</dbReference>
<protein>
    <recommendedName>
        <fullName evidence="3">Peptidase C39-like domain-containing protein</fullName>
    </recommendedName>
</protein>
<name>A0A829ZBT5_9FIRM</name>
<reference evidence="1 2" key="1">
    <citation type="journal article" date="2020" name="Microbiome">
        <title>Single-cell genomics of uncultured bacteria reveals dietary fiber responders in the mouse gut microbiota.</title>
        <authorList>
            <person name="Chijiiwa R."/>
            <person name="Hosokawa M."/>
            <person name="Kogawa M."/>
            <person name="Nishikawa Y."/>
            <person name="Ide K."/>
            <person name="Sakanashi C."/>
            <person name="Takahashi K."/>
            <person name="Takeyama H."/>
        </authorList>
    </citation>
    <scope>NUCLEOTIDE SEQUENCE [LARGE SCALE GENOMIC DNA]</scope>
    <source>
        <strain evidence="1">IMSAGC_017</strain>
    </source>
</reference>
<proteinExistence type="predicted"/>
<dbReference type="EMBL" id="BLMI01000181">
    <property type="protein sequence ID" value="GFI41467.1"/>
    <property type="molecule type" value="Genomic_DNA"/>
</dbReference>